<dbReference type="AlphaFoldDB" id="A0A5B8V8R4"/>
<reference evidence="2 3" key="1">
    <citation type="journal article" date="2016" name="Int. J. Syst. Evol. Microbiol.">
        <title>Panacibacter ginsenosidivorans gen. nov., sp. nov., with ginsenoside converting activity isolated from soil of a ginseng field.</title>
        <authorList>
            <person name="Siddiqi M.Z."/>
            <person name="Muhammad Shafi S."/>
            <person name="Choi K.D."/>
            <person name="Im W.T."/>
        </authorList>
    </citation>
    <scope>NUCLEOTIDE SEQUENCE [LARGE SCALE GENOMIC DNA]</scope>
    <source>
        <strain evidence="2 3">Gsoil1550</strain>
    </source>
</reference>
<proteinExistence type="predicted"/>
<keyword evidence="3" id="KW-1185">Reference proteome</keyword>
<organism evidence="2 3">
    <name type="scientific">Panacibacter ginsenosidivorans</name>
    <dbReference type="NCBI Taxonomy" id="1813871"/>
    <lineage>
        <taxon>Bacteria</taxon>
        <taxon>Pseudomonadati</taxon>
        <taxon>Bacteroidota</taxon>
        <taxon>Chitinophagia</taxon>
        <taxon>Chitinophagales</taxon>
        <taxon>Chitinophagaceae</taxon>
        <taxon>Panacibacter</taxon>
    </lineage>
</organism>
<feature type="region of interest" description="Disordered" evidence="1">
    <location>
        <begin position="41"/>
        <end position="74"/>
    </location>
</feature>
<sequence>MNNTQQQKDGTVQRTKDVIDIDAVVPDDKREEDLITTDFAEALKNEEGKKAPLSKFPNDENKTDNDEPEEEKKK</sequence>
<protein>
    <submittedName>
        <fullName evidence="2">Uncharacterized protein</fullName>
    </submittedName>
</protein>
<name>A0A5B8V8R4_9BACT</name>
<gene>
    <name evidence="2" type="ORF">FRZ67_11465</name>
</gene>
<evidence type="ECO:0000256" key="1">
    <source>
        <dbReference type="SAM" id="MobiDB-lite"/>
    </source>
</evidence>
<dbReference type="EMBL" id="CP042435">
    <property type="protein sequence ID" value="QEC67887.1"/>
    <property type="molecule type" value="Genomic_DNA"/>
</dbReference>
<dbReference type="RefSeq" id="WP_147189694.1">
    <property type="nucleotide sequence ID" value="NZ_CP042435.1"/>
</dbReference>
<feature type="compositionally biased region" description="Basic and acidic residues" evidence="1">
    <location>
        <begin position="57"/>
        <end position="74"/>
    </location>
</feature>
<dbReference type="Proteomes" id="UP000321533">
    <property type="component" value="Chromosome"/>
</dbReference>
<feature type="compositionally biased region" description="Basic and acidic residues" evidence="1">
    <location>
        <begin position="41"/>
        <end position="50"/>
    </location>
</feature>
<accession>A0A5B8V8R4</accession>
<evidence type="ECO:0000313" key="3">
    <source>
        <dbReference type="Proteomes" id="UP000321533"/>
    </source>
</evidence>
<dbReference type="KEGG" id="pgin:FRZ67_11465"/>
<evidence type="ECO:0000313" key="2">
    <source>
        <dbReference type="EMBL" id="QEC67887.1"/>
    </source>
</evidence>